<feature type="transmembrane region" description="Helical" evidence="3">
    <location>
        <begin position="12"/>
        <end position="35"/>
    </location>
</feature>
<keyword evidence="3" id="KW-1133">Transmembrane helix</keyword>
<accession>A0A8S1KBQ7</accession>
<dbReference type="PROSITE" id="PS51371">
    <property type="entry name" value="CBS"/>
    <property type="match status" value="1"/>
</dbReference>
<keyword evidence="1" id="KW-0677">Repeat</keyword>
<dbReference type="Proteomes" id="UP000692954">
    <property type="component" value="Unassembled WGS sequence"/>
</dbReference>
<feature type="domain" description="CBS" evidence="4">
    <location>
        <begin position="150"/>
        <end position="209"/>
    </location>
</feature>
<evidence type="ECO:0000256" key="3">
    <source>
        <dbReference type="SAM" id="Phobius"/>
    </source>
</evidence>
<dbReference type="EMBL" id="CAJJDN010000006">
    <property type="protein sequence ID" value="CAD8052478.1"/>
    <property type="molecule type" value="Genomic_DNA"/>
</dbReference>
<dbReference type="OrthoDB" id="297971at2759"/>
<organism evidence="5 6">
    <name type="scientific">Paramecium sonneborni</name>
    <dbReference type="NCBI Taxonomy" id="65129"/>
    <lineage>
        <taxon>Eukaryota</taxon>
        <taxon>Sar</taxon>
        <taxon>Alveolata</taxon>
        <taxon>Ciliophora</taxon>
        <taxon>Intramacronucleata</taxon>
        <taxon>Oligohymenophorea</taxon>
        <taxon>Peniculida</taxon>
        <taxon>Parameciidae</taxon>
        <taxon>Paramecium</taxon>
    </lineage>
</organism>
<name>A0A8S1KBQ7_9CILI</name>
<evidence type="ECO:0000256" key="1">
    <source>
        <dbReference type="ARBA" id="ARBA00022737"/>
    </source>
</evidence>
<dbReference type="AlphaFoldDB" id="A0A8S1KBQ7"/>
<gene>
    <name evidence="5" type="ORF">PSON_ATCC_30995.1.T0060474</name>
</gene>
<dbReference type="GO" id="GO:0005737">
    <property type="term" value="C:cytoplasm"/>
    <property type="evidence" value="ECO:0007669"/>
    <property type="project" value="TreeGrafter"/>
</dbReference>
<keyword evidence="3" id="KW-0812">Transmembrane</keyword>
<evidence type="ECO:0000313" key="6">
    <source>
        <dbReference type="Proteomes" id="UP000692954"/>
    </source>
</evidence>
<evidence type="ECO:0000259" key="4">
    <source>
        <dbReference type="PROSITE" id="PS51371"/>
    </source>
</evidence>
<dbReference type="InterPro" id="IPR000644">
    <property type="entry name" value="CBS_dom"/>
</dbReference>
<evidence type="ECO:0000256" key="2">
    <source>
        <dbReference type="PROSITE-ProRule" id="PRU00703"/>
    </source>
</evidence>
<dbReference type="PANTHER" id="PTHR12064">
    <property type="entry name" value="METAL TRANSPORTER CNNM"/>
    <property type="match status" value="1"/>
</dbReference>
<dbReference type="GO" id="GO:0010960">
    <property type="term" value="P:magnesium ion homeostasis"/>
    <property type="evidence" value="ECO:0007669"/>
    <property type="project" value="InterPro"/>
</dbReference>
<keyword evidence="3" id="KW-0472">Membrane</keyword>
<evidence type="ECO:0000313" key="5">
    <source>
        <dbReference type="EMBL" id="CAD8052478.1"/>
    </source>
</evidence>
<protein>
    <recommendedName>
        <fullName evidence="4">CBS domain-containing protein</fullName>
    </recommendedName>
</protein>
<keyword evidence="6" id="KW-1185">Reference proteome</keyword>
<dbReference type="Pfam" id="PF01595">
    <property type="entry name" value="CNNM"/>
    <property type="match status" value="1"/>
</dbReference>
<comment type="caution">
    <text evidence="5">The sequence shown here is derived from an EMBL/GenBank/DDBJ whole genome shotgun (WGS) entry which is preliminary data.</text>
</comment>
<dbReference type="GO" id="GO:0030026">
    <property type="term" value="P:intracellular manganese ion homeostasis"/>
    <property type="evidence" value="ECO:0007669"/>
    <property type="project" value="TreeGrafter"/>
</dbReference>
<proteinExistence type="predicted"/>
<dbReference type="InterPro" id="IPR002550">
    <property type="entry name" value="CNNM"/>
</dbReference>
<reference evidence="5" key="1">
    <citation type="submission" date="2021-01" db="EMBL/GenBank/DDBJ databases">
        <authorList>
            <consortium name="Genoscope - CEA"/>
            <person name="William W."/>
        </authorList>
    </citation>
    <scope>NUCLEOTIDE SEQUENCE</scope>
</reference>
<dbReference type="PANTHER" id="PTHR12064:SF97">
    <property type="entry name" value="METAL TRANSPORTER CNNM-5"/>
    <property type="match status" value="1"/>
</dbReference>
<keyword evidence="2" id="KW-0129">CBS domain</keyword>
<dbReference type="InterPro" id="IPR045095">
    <property type="entry name" value="ACDP"/>
</dbReference>
<sequence>MTGKNQLRIASFIIPYIQFLISILYLICYPLSLILDNVLGRRCKRYHLQYIRQLMQVCQQQDIIKPEELKIIVSVMELRNKYVIHYIKPFERVFHIHSDEPFCKNLIRKLKIYQYSTIPIIENDNVKGFFKSKDIIHLKESNYGQFVVEQVKVYPPLIISSDTKMLDLLLMFQKQKTKIAFVMRQQELLGIISLKDLFNQILDDNYLDEDNHGTVRMDLTSQSQSMQTIY</sequence>
<dbReference type="Pfam" id="PF00571">
    <property type="entry name" value="CBS"/>
    <property type="match status" value="1"/>
</dbReference>